<protein>
    <submittedName>
        <fullName evidence="1">Uncharacterized protein</fullName>
    </submittedName>
</protein>
<dbReference type="EMBL" id="JAVIXS010000001">
    <property type="protein sequence ID" value="MDR4950618.1"/>
    <property type="molecule type" value="Genomic_DNA"/>
</dbReference>
<name>A0ABU1DYJ5_9FLAO</name>
<organism evidence="1 2">
    <name type="scientific">Chryseobacterium metallicongregator</name>
    <dbReference type="NCBI Taxonomy" id="3073042"/>
    <lineage>
        <taxon>Bacteria</taxon>
        <taxon>Pseudomonadati</taxon>
        <taxon>Bacteroidota</taxon>
        <taxon>Flavobacteriia</taxon>
        <taxon>Flavobacteriales</taxon>
        <taxon>Weeksellaceae</taxon>
        <taxon>Chryseobacterium group</taxon>
        <taxon>Chryseobacterium</taxon>
    </lineage>
</organism>
<gene>
    <name evidence="1" type="ORF">REB14_00310</name>
</gene>
<evidence type="ECO:0000313" key="2">
    <source>
        <dbReference type="Proteomes" id="UP001260959"/>
    </source>
</evidence>
<accession>A0ABU1DYJ5</accession>
<dbReference type="RefSeq" id="WP_309521196.1">
    <property type="nucleotide sequence ID" value="NZ_JAVIXS010000001.1"/>
</dbReference>
<evidence type="ECO:0000313" key="1">
    <source>
        <dbReference type="EMBL" id="MDR4950618.1"/>
    </source>
</evidence>
<dbReference type="Proteomes" id="UP001260959">
    <property type="component" value="Unassembled WGS sequence"/>
</dbReference>
<keyword evidence="2" id="KW-1185">Reference proteome</keyword>
<proteinExistence type="predicted"/>
<sequence length="53" mass="6280">MMLKDIMSNIRTDYLFLNADAGFDAWELRNFELFANGDFNKRNGNISDREEIF</sequence>
<reference evidence="1 2" key="1">
    <citation type="submission" date="2023-08" db="EMBL/GenBank/DDBJ databases">
        <authorList>
            <person name="Maltman C."/>
        </authorList>
    </citation>
    <scope>NUCLEOTIDE SEQUENCE [LARGE SCALE GENOMIC DNA]</scope>
    <source>
        <strain evidence="1 2">ES2</strain>
    </source>
</reference>
<comment type="caution">
    <text evidence="1">The sequence shown here is derived from an EMBL/GenBank/DDBJ whole genome shotgun (WGS) entry which is preliminary data.</text>
</comment>